<evidence type="ECO:0000313" key="2">
    <source>
        <dbReference type="Proteomes" id="UP000786693"/>
    </source>
</evidence>
<keyword evidence="2" id="KW-1185">Reference proteome</keyword>
<protein>
    <recommendedName>
        <fullName evidence="3">SnoaL-like domain-containing protein</fullName>
    </recommendedName>
</protein>
<gene>
    <name evidence="1" type="ORF">JANAI62_17110</name>
</gene>
<reference evidence="1 2" key="1">
    <citation type="submission" date="2021-05" db="EMBL/GenBank/DDBJ databases">
        <title>Bacteria Genome sequencing.</title>
        <authorList>
            <person name="Takabe Y."/>
            <person name="Nakajima Y."/>
            <person name="Suzuki S."/>
            <person name="Shiozaki T."/>
        </authorList>
    </citation>
    <scope>NUCLEOTIDE SEQUENCE [LARGE SCALE GENOMIC DNA]</scope>
    <source>
        <strain evidence="1 2">AI_62</strain>
    </source>
</reference>
<evidence type="ECO:0008006" key="3">
    <source>
        <dbReference type="Google" id="ProtNLM"/>
    </source>
</evidence>
<dbReference type="EMBL" id="BPFH01000003">
    <property type="protein sequence ID" value="GIT95088.1"/>
    <property type="molecule type" value="Genomic_DNA"/>
</dbReference>
<sequence>MSEASPGKLLLTLLRAWNEPDSGARDTILDEAVAASFLYEDPHAPAPFEGRDGMAQYLSIFRQNLPDAELHPVEAPKVTHGTALVSARLDRSGRKFARLIFIGQADAGALTRVTGFVESE</sequence>
<name>A0ABQ4NKZ1_9RHOB</name>
<dbReference type="InterPro" id="IPR032710">
    <property type="entry name" value="NTF2-like_dom_sf"/>
</dbReference>
<dbReference type="Gene3D" id="3.10.450.50">
    <property type="match status" value="1"/>
</dbReference>
<comment type="caution">
    <text evidence="1">The sequence shown here is derived from an EMBL/GenBank/DDBJ whole genome shotgun (WGS) entry which is preliminary data.</text>
</comment>
<accession>A0ABQ4NKZ1</accession>
<organism evidence="1 2">
    <name type="scientific">Jannaschia pagri</name>
    <dbReference type="NCBI Taxonomy" id="2829797"/>
    <lineage>
        <taxon>Bacteria</taxon>
        <taxon>Pseudomonadati</taxon>
        <taxon>Pseudomonadota</taxon>
        <taxon>Alphaproteobacteria</taxon>
        <taxon>Rhodobacterales</taxon>
        <taxon>Roseobacteraceae</taxon>
        <taxon>Jannaschia</taxon>
    </lineage>
</organism>
<dbReference type="Proteomes" id="UP000786693">
    <property type="component" value="Unassembled WGS sequence"/>
</dbReference>
<evidence type="ECO:0000313" key="1">
    <source>
        <dbReference type="EMBL" id="GIT95088.1"/>
    </source>
</evidence>
<proteinExistence type="predicted"/>
<dbReference type="SUPFAM" id="SSF54427">
    <property type="entry name" value="NTF2-like"/>
    <property type="match status" value="1"/>
</dbReference>
<dbReference type="RefSeq" id="WP_220748604.1">
    <property type="nucleotide sequence ID" value="NZ_BPFH01000003.1"/>
</dbReference>